<keyword evidence="4" id="KW-1185">Reference proteome</keyword>
<keyword evidence="2" id="KW-0472">Membrane</keyword>
<feature type="transmembrane region" description="Helical" evidence="2">
    <location>
        <begin position="18"/>
        <end position="39"/>
    </location>
</feature>
<evidence type="ECO:0000256" key="1">
    <source>
        <dbReference type="SAM" id="MobiDB-lite"/>
    </source>
</evidence>
<keyword evidence="2" id="KW-0812">Transmembrane</keyword>
<evidence type="ECO:0000256" key="2">
    <source>
        <dbReference type="SAM" id="Phobius"/>
    </source>
</evidence>
<dbReference type="RefSeq" id="WP_145270188.1">
    <property type="nucleotide sequence ID" value="NZ_CP036272.1"/>
</dbReference>
<evidence type="ECO:0000313" key="4">
    <source>
        <dbReference type="Proteomes" id="UP000315003"/>
    </source>
</evidence>
<accession>A0A517SRN8</accession>
<dbReference type="AlphaFoldDB" id="A0A517SRN8"/>
<feature type="region of interest" description="Disordered" evidence="1">
    <location>
        <begin position="43"/>
        <end position="65"/>
    </location>
</feature>
<organism evidence="3 4">
    <name type="scientific">Stieleria bergensis</name>
    <dbReference type="NCBI Taxonomy" id="2528025"/>
    <lineage>
        <taxon>Bacteria</taxon>
        <taxon>Pseudomonadati</taxon>
        <taxon>Planctomycetota</taxon>
        <taxon>Planctomycetia</taxon>
        <taxon>Pirellulales</taxon>
        <taxon>Pirellulaceae</taxon>
        <taxon>Stieleria</taxon>
    </lineage>
</organism>
<reference evidence="3 4" key="1">
    <citation type="submission" date="2019-02" db="EMBL/GenBank/DDBJ databases">
        <title>Deep-cultivation of Planctomycetes and their phenomic and genomic characterization uncovers novel biology.</title>
        <authorList>
            <person name="Wiegand S."/>
            <person name="Jogler M."/>
            <person name="Boedeker C."/>
            <person name="Pinto D."/>
            <person name="Vollmers J."/>
            <person name="Rivas-Marin E."/>
            <person name="Kohn T."/>
            <person name="Peeters S.H."/>
            <person name="Heuer A."/>
            <person name="Rast P."/>
            <person name="Oberbeckmann S."/>
            <person name="Bunk B."/>
            <person name="Jeske O."/>
            <person name="Meyerdierks A."/>
            <person name="Storesund J.E."/>
            <person name="Kallscheuer N."/>
            <person name="Luecker S."/>
            <person name="Lage O.M."/>
            <person name="Pohl T."/>
            <person name="Merkel B.J."/>
            <person name="Hornburger P."/>
            <person name="Mueller R.-W."/>
            <person name="Bruemmer F."/>
            <person name="Labrenz M."/>
            <person name="Spormann A.M."/>
            <person name="Op den Camp H."/>
            <person name="Overmann J."/>
            <person name="Amann R."/>
            <person name="Jetten M.S.M."/>
            <person name="Mascher T."/>
            <person name="Medema M.H."/>
            <person name="Devos D.P."/>
            <person name="Kaster A.-K."/>
            <person name="Ovreas L."/>
            <person name="Rohde M."/>
            <person name="Galperin M.Y."/>
            <person name="Jogler C."/>
        </authorList>
    </citation>
    <scope>NUCLEOTIDE SEQUENCE [LARGE SCALE GENOMIC DNA]</scope>
    <source>
        <strain evidence="3 4">SV_7m_r</strain>
    </source>
</reference>
<dbReference type="Proteomes" id="UP000315003">
    <property type="component" value="Chromosome"/>
</dbReference>
<gene>
    <name evidence="3" type="ORF">SV7mr_12930</name>
</gene>
<protein>
    <submittedName>
        <fullName evidence="3">Uncharacterized protein</fullName>
    </submittedName>
</protein>
<feature type="compositionally biased region" description="Polar residues" evidence="1">
    <location>
        <begin position="43"/>
        <end position="52"/>
    </location>
</feature>
<name>A0A517SRN8_9BACT</name>
<evidence type="ECO:0000313" key="3">
    <source>
        <dbReference type="EMBL" id="QDT58792.1"/>
    </source>
</evidence>
<sequence length="65" mass="6940">MNTTERLFARFETSKPSWWPVIVLSLIGSLGTITAVTALSQVQPPEPAQTNAALDDSDPQATPDG</sequence>
<proteinExistence type="predicted"/>
<dbReference type="EMBL" id="CP036272">
    <property type="protein sequence ID" value="QDT58792.1"/>
    <property type="molecule type" value="Genomic_DNA"/>
</dbReference>
<keyword evidence="2" id="KW-1133">Transmembrane helix</keyword>